<feature type="region of interest" description="Disordered" evidence="1">
    <location>
        <begin position="39"/>
        <end position="164"/>
    </location>
</feature>
<dbReference type="Proteomes" id="UP001216579">
    <property type="component" value="Unassembled WGS sequence"/>
</dbReference>
<feature type="signal peptide" evidence="3">
    <location>
        <begin position="1"/>
        <end position="32"/>
    </location>
</feature>
<keyword evidence="3" id="KW-0732">Signal</keyword>
<evidence type="ECO:0000313" key="4">
    <source>
        <dbReference type="EMBL" id="MDF3290885.1"/>
    </source>
</evidence>
<keyword evidence="2" id="KW-0472">Membrane</keyword>
<keyword evidence="2" id="KW-1133">Transmembrane helix</keyword>
<gene>
    <name evidence="4" type="ORF">P3G67_16930</name>
</gene>
<dbReference type="EMBL" id="JARJBC010000009">
    <property type="protein sequence ID" value="MDF3290885.1"/>
    <property type="molecule type" value="Genomic_DNA"/>
</dbReference>
<reference evidence="4 5" key="1">
    <citation type="submission" date="2023-03" db="EMBL/GenBank/DDBJ databases">
        <title>Draft genome sequence of Streptomyces sp. RB6PN23 isolated from peat swamp forest in Thailand.</title>
        <authorList>
            <person name="Klaysubun C."/>
            <person name="Duangmal K."/>
        </authorList>
    </citation>
    <scope>NUCLEOTIDE SEQUENCE [LARGE SCALE GENOMIC DNA]</scope>
    <source>
        <strain evidence="4 5">RB6PN23</strain>
    </source>
</reference>
<keyword evidence="2" id="KW-0812">Transmembrane</keyword>
<feature type="transmembrane region" description="Helical" evidence="2">
    <location>
        <begin position="217"/>
        <end position="236"/>
    </location>
</feature>
<name>A0ABT5ZM29_9ACTN</name>
<proteinExistence type="predicted"/>
<feature type="chain" id="PRO_5046626518" evidence="3">
    <location>
        <begin position="33"/>
        <end position="241"/>
    </location>
</feature>
<accession>A0ABT5ZM29</accession>
<organism evidence="4 5">
    <name type="scientific">Streptomyces silvisoli</name>
    <dbReference type="NCBI Taxonomy" id="3034235"/>
    <lineage>
        <taxon>Bacteria</taxon>
        <taxon>Bacillati</taxon>
        <taxon>Actinomycetota</taxon>
        <taxon>Actinomycetes</taxon>
        <taxon>Kitasatosporales</taxon>
        <taxon>Streptomycetaceae</taxon>
        <taxon>Streptomyces</taxon>
    </lineage>
</organism>
<feature type="compositionally biased region" description="Basic and acidic residues" evidence="1">
    <location>
        <begin position="143"/>
        <end position="154"/>
    </location>
</feature>
<evidence type="ECO:0000313" key="5">
    <source>
        <dbReference type="Proteomes" id="UP001216579"/>
    </source>
</evidence>
<dbReference type="RefSeq" id="WP_276094226.1">
    <property type="nucleotide sequence ID" value="NZ_JARJBC010000009.1"/>
</dbReference>
<sequence>MTSAARARCAPRRAAGLAVAASALLTSFVLHAPPAAAHGMHHIRHTARPTAPRAAHRPPTGRPRPGARPLGNRRAQGAGHPGRHTPSSPHPAKPPRRGPAAASHAPVAARQPRPDISRPAHQQPAERRRDAVDAAPPDPWQDLDQRLDDQRPDQEDPPQADQARPYVARTMAPPALPFPPPAAARTAPAIPSASPTGTADLIAASGVRRPVGPVLDILPLGIGFALTGLGLGFMALRLRRG</sequence>
<keyword evidence="5" id="KW-1185">Reference proteome</keyword>
<feature type="compositionally biased region" description="Basic and acidic residues" evidence="1">
    <location>
        <begin position="112"/>
        <end position="132"/>
    </location>
</feature>
<protein>
    <submittedName>
        <fullName evidence="4">Uncharacterized protein</fullName>
    </submittedName>
</protein>
<comment type="caution">
    <text evidence="4">The sequence shown here is derived from an EMBL/GenBank/DDBJ whole genome shotgun (WGS) entry which is preliminary data.</text>
</comment>
<feature type="compositionally biased region" description="Low complexity" evidence="1">
    <location>
        <begin position="98"/>
        <end position="109"/>
    </location>
</feature>
<evidence type="ECO:0000256" key="3">
    <source>
        <dbReference type="SAM" id="SignalP"/>
    </source>
</evidence>
<evidence type="ECO:0000256" key="1">
    <source>
        <dbReference type="SAM" id="MobiDB-lite"/>
    </source>
</evidence>
<evidence type="ECO:0000256" key="2">
    <source>
        <dbReference type="SAM" id="Phobius"/>
    </source>
</evidence>